<protein>
    <submittedName>
        <fullName evidence="1">Uncharacterized protein</fullName>
    </submittedName>
</protein>
<name>A0ABR8UH95_9GAMM</name>
<sequence length="54" mass="5639">MIPTACRLQAAAARGKIAAMQHACAPVHGLLTSAYMAAGMTSRARRPEAHIHLG</sequence>
<accession>A0ABR8UH95</accession>
<evidence type="ECO:0000313" key="1">
    <source>
        <dbReference type="EMBL" id="MBD7986984.1"/>
    </source>
</evidence>
<evidence type="ECO:0000313" key="2">
    <source>
        <dbReference type="Proteomes" id="UP000647183"/>
    </source>
</evidence>
<comment type="caution">
    <text evidence="1">The sequence shown here is derived from an EMBL/GenBank/DDBJ whole genome shotgun (WGS) entry which is preliminary data.</text>
</comment>
<organism evidence="1 2">
    <name type="scientific">Luteimonas colneyensis</name>
    <dbReference type="NCBI Taxonomy" id="2762230"/>
    <lineage>
        <taxon>Bacteria</taxon>
        <taxon>Pseudomonadati</taxon>
        <taxon>Pseudomonadota</taxon>
        <taxon>Gammaproteobacteria</taxon>
        <taxon>Lysobacterales</taxon>
        <taxon>Lysobacteraceae</taxon>
        <taxon>Luteimonas</taxon>
    </lineage>
</organism>
<reference evidence="1 2" key="1">
    <citation type="submission" date="2020-08" db="EMBL/GenBank/DDBJ databases">
        <title>A Genomic Blueprint of the Chicken Gut Microbiome.</title>
        <authorList>
            <person name="Gilroy R."/>
            <person name="Ravi A."/>
            <person name="Getino M."/>
            <person name="Pursley I."/>
            <person name="Horton D.L."/>
            <person name="Alikhan N.-F."/>
            <person name="Baker D."/>
            <person name="Gharbi K."/>
            <person name="Hall N."/>
            <person name="Watson M."/>
            <person name="Adriaenssens E.M."/>
            <person name="Foster-Nyarko E."/>
            <person name="Jarju S."/>
            <person name="Secka A."/>
            <person name="Antonio M."/>
            <person name="Oren A."/>
            <person name="Chaudhuri R."/>
            <person name="La Ragione R.M."/>
            <person name="Hildebrand F."/>
            <person name="Pallen M.J."/>
        </authorList>
    </citation>
    <scope>NUCLEOTIDE SEQUENCE [LARGE SCALE GENOMIC DNA]</scope>
    <source>
        <strain evidence="1 2">Sa2BVA3</strain>
    </source>
</reference>
<dbReference type="EMBL" id="JACSQJ010000001">
    <property type="protein sequence ID" value="MBD7986984.1"/>
    <property type="molecule type" value="Genomic_DNA"/>
</dbReference>
<proteinExistence type="predicted"/>
<keyword evidence="2" id="KW-1185">Reference proteome</keyword>
<gene>
    <name evidence="1" type="ORF">H9645_02945</name>
</gene>
<dbReference type="RefSeq" id="WP_191728485.1">
    <property type="nucleotide sequence ID" value="NZ_JACSQJ010000001.1"/>
</dbReference>
<dbReference type="Proteomes" id="UP000647183">
    <property type="component" value="Unassembled WGS sequence"/>
</dbReference>